<protein>
    <submittedName>
        <fullName evidence="1">Uncharacterized protein</fullName>
    </submittedName>
</protein>
<dbReference type="Proteomes" id="UP000499080">
    <property type="component" value="Unassembled WGS sequence"/>
</dbReference>
<sequence length="85" mass="9940">MIRTTTELVLPSPKFHTIPTGRHLASTYDFTLHRPQLRRIFSRIEFRTWNLLAPEAETLPLCHLVLSLKRKTSVRVSNSDQQTRI</sequence>
<reference evidence="1 2" key="1">
    <citation type="journal article" date="2019" name="Sci. Rep.">
        <title>Orb-weaving spider Araneus ventricosus genome elucidates the spidroin gene catalogue.</title>
        <authorList>
            <person name="Kono N."/>
            <person name="Nakamura H."/>
            <person name="Ohtoshi R."/>
            <person name="Moran D.A.P."/>
            <person name="Shinohara A."/>
            <person name="Yoshida Y."/>
            <person name="Fujiwara M."/>
            <person name="Mori M."/>
            <person name="Tomita M."/>
            <person name="Arakawa K."/>
        </authorList>
    </citation>
    <scope>NUCLEOTIDE SEQUENCE [LARGE SCALE GENOMIC DNA]</scope>
</reference>
<name>A0A4Y2L9X9_ARAVE</name>
<dbReference type="AlphaFoldDB" id="A0A4Y2L9X9"/>
<dbReference type="EMBL" id="BGPR01005488">
    <property type="protein sequence ID" value="GBN10643.1"/>
    <property type="molecule type" value="Genomic_DNA"/>
</dbReference>
<comment type="caution">
    <text evidence="1">The sequence shown here is derived from an EMBL/GenBank/DDBJ whole genome shotgun (WGS) entry which is preliminary data.</text>
</comment>
<accession>A0A4Y2L9X9</accession>
<evidence type="ECO:0000313" key="2">
    <source>
        <dbReference type="Proteomes" id="UP000499080"/>
    </source>
</evidence>
<gene>
    <name evidence="1" type="ORF">AVEN_12971_1</name>
</gene>
<keyword evidence="2" id="KW-1185">Reference proteome</keyword>
<evidence type="ECO:0000313" key="1">
    <source>
        <dbReference type="EMBL" id="GBN10643.1"/>
    </source>
</evidence>
<organism evidence="1 2">
    <name type="scientific">Araneus ventricosus</name>
    <name type="common">Orbweaver spider</name>
    <name type="synonym">Epeira ventricosa</name>
    <dbReference type="NCBI Taxonomy" id="182803"/>
    <lineage>
        <taxon>Eukaryota</taxon>
        <taxon>Metazoa</taxon>
        <taxon>Ecdysozoa</taxon>
        <taxon>Arthropoda</taxon>
        <taxon>Chelicerata</taxon>
        <taxon>Arachnida</taxon>
        <taxon>Araneae</taxon>
        <taxon>Araneomorphae</taxon>
        <taxon>Entelegynae</taxon>
        <taxon>Araneoidea</taxon>
        <taxon>Araneidae</taxon>
        <taxon>Araneus</taxon>
    </lineage>
</organism>
<proteinExistence type="predicted"/>